<name>A0AAV2Z6R2_9STRA</name>
<protein>
    <submittedName>
        <fullName evidence="1">Uncharacterized protein</fullName>
    </submittedName>
</protein>
<reference evidence="1" key="2">
    <citation type="journal article" date="2023" name="Microbiol Resour">
        <title>Decontamination and Annotation of the Draft Genome Sequence of the Oomycete Lagenidium giganteum ARSEF 373.</title>
        <authorList>
            <person name="Morgan W.R."/>
            <person name="Tartar A."/>
        </authorList>
    </citation>
    <scope>NUCLEOTIDE SEQUENCE</scope>
    <source>
        <strain evidence="1">ARSEF 373</strain>
    </source>
</reference>
<evidence type="ECO:0000313" key="1">
    <source>
        <dbReference type="EMBL" id="DBA01996.1"/>
    </source>
</evidence>
<keyword evidence="2" id="KW-1185">Reference proteome</keyword>
<dbReference type="Proteomes" id="UP001146120">
    <property type="component" value="Unassembled WGS sequence"/>
</dbReference>
<proteinExistence type="predicted"/>
<evidence type="ECO:0000313" key="2">
    <source>
        <dbReference type="Proteomes" id="UP001146120"/>
    </source>
</evidence>
<dbReference type="EMBL" id="DAKRPA010000037">
    <property type="protein sequence ID" value="DBA01996.1"/>
    <property type="molecule type" value="Genomic_DNA"/>
</dbReference>
<gene>
    <name evidence="1" type="ORF">N0F65_000243</name>
</gene>
<comment type="caution">
    <text evidence="1">The sequence shown here is derived from an EMBL/GenBank/DDBJ whole genome shotgun (WGS) entry which is preliminary data.</text>
</comment>
<organism evidence="1 2">
    <name type="scientific">Lagenidium giganteum</name>
    <dbReference type="NCBI Taxonomy" id="4803"/>
    <lineage>
        <taxon>Eukaryota</taxon>
        <taxon>Sar</taxon>
        <taxon>Stramenopiles</taxon>
        <taxon>Oomycota</taxon>
        <taxon>Peronosporomycetes</taxon>
        <taxon>Pythiales</taxon>
        <taxon>Pythiaceae</taxon>
    </lineage>
</organism>
<sequence length="47" mass="5243">MVNVTGTRVLGGKAPHEKLFCEVPSIKHLRTWGCLLLVTVLAIRKKE</sequence>
<reference evidence="1" key="1">
    <citation type="submission" date="2022-11" db="EMBL/GenBank/DDBJ databases">
        <authorList>
            <person name="Morgan W.R."/>
            <person name="Tartar A."/>
        </authorList>
    </citation>
    <scope>NUCLEOTIDE SEQUENCE</scope>
    <source>
        <strain evidence="1">ARSEF 373</strain>
    </source>
</reference>
<dbReference type="AlphaFoldDB" id="A0AAV2Z6R2"/>
<accession>A0AAV2Z6R2</accession>